<proteinExistence type="predicted"/>
<evidence type="ECO:0000313" key="3">
    <source>
        <dbReference type="EMBL" id="TQJ03656.1"/>
    </source>
</evidence>
<keyword evidence="1" id="KW-0812">Transmembrane</keyword>
<dbReference type="Pfam" id="PF13349">
    <property type="entry name" value="DUF4097"/>
    <property type="match status" value="1"/>
</dbReference>
<dbReference type="InterPro" id="IPR025164">
    <property type="entry name" value="Toastrack_DUF4097"/>
</dbReference>
<accession>A0A542DKN8</accession>
<keyword evidence="1" id="KW-0472">Membrane</keyword>
<feature type="transmembrane region" description="Helical" evidence="1">
    <location>
        <begin position="7"/>
        <end position="26"/>
    </location>
</feature>
<keyword evidence="4" id="KW-1185">Reference proteome</keyword>
<dbReference type="AlphaFoldDB" id="A0A542DKN8"/>
<dbReference type="RefSeq" id="WP_246076445.1">
    <property type="nucleotide sequence ID" value="NZ_VFML01000001.1"/>
</dbReference>
<feature type="domain" description="DUF4097" evidence="2">
    <location>
        <begin position="42"/>
        <end position="253"/>
    </location>
</feature>
<dbReference type="EMBL" id="VFML01000001">
    <property type="protein sequence ID" value="TQJ03656.1"/>
    <property type="molecule type" value="Genomic_DNA"/>
</dbReference>
<dbReference type="Proteomes" id="UP000320876">
    <property type="component" value="Unassembled WGS sequence"/>
</dbReference>
<gene>
    <name evidence="3" type="ORF">FB471_3418</name>
</gene>
<sequence>MARPGLALGGIVMIGAGVAVAFGWVWPSTAEATGTVAERVRSVEIDNSSGDITITVADVRETTVRQNFSYRFGQPDDTFSSTGGELYLGDCGWWCSVDYEVVLPRAAAVTGDLSSGTLTLEGVASADVRGSSGDMRVRDVDGSVRLEISSGDVELTDVGQDVTVDASSGNIIGRDLRGDVTAEANSGDITLGLSVAGDVRADASSGNIEVTVPDGDYRVEGESNSGDRRIQVGQSTSAAHLLRLDTSSGDVTVNAG</sequence>
<reference evidence="3 4" key="1">
    <citation type="submission" date="2019-06" db="EMBL/GenBank/DDBJ databases">
        <title>Sequencing the genomes of 1000 actinobacteria strains.</title>
        <authorList>
            <person name="Klenk H.-P."/>
        </authorList>
    </citation>
    <scope>NUCLEOTIDE SEQUENCE [LARGE SCALE GENOMIC DNA]</scope>
    <source>
        <strain evidence="3 4">DSM 45679</strain>
    </source>
</reference>
<comment type="caution">
    <text evidence="3">The sequence shown here is derived from an EMBL/GenBank/DDBJ whole genome shotgun (WGS) entry which is preliminary data.</text>
</comment>
<evidence type="ECO:0000313" key="4">
    <source>
        <dbReference type="Proteomes" id="UP000320876"/>
    </source>
</evidence>
<organism evidence="3 4">
    <name type="scientific">Amycolatopsis cihanbeyliensis</name>
    <dbReference type="NCBI Taxonomy" id="1128664"/>
    <lineage>
        <taxon>Bacteria</taxon>
        <taxon>Bacillati</taxon>
        <taxon>Actinomycetota</taxon>
        <taxon>Actinomycetes</taxon>
        <taxon>Pseudonocardiales</taxon>
        <taxon>Pseudonocardiaceae</taxon>
        <taxon>Amycolatopsis</taxon>
    </lineage>
</organism>
<evidence type="ECO:0000256" key="1">
    <source>
        <dbReference type="SAM" id="Phobius"/>
    </source>
</evidence>
<protein>
    <submittedName>
        <fullName evidence="3">Putative adhesin</fullName>
    </submittedName>
</protein>
<name>A0A542DKN8_AMYCI</name>
<evidence type="ECO:0000259" key="2">
    <source>
        <dbReference type="Pfam" id="PF13349"/>
    </source>
</evidence>
<keyword evidence="1" id="KW-1133">Transmembrane helix</keyword>